<sequence>MESKNPHVSDHLANERTLLAWIRTAIAVIAFGVAINRFSLFLMEINQVVPEVRAAANRHVGALGAGLVALGIVMMVGALWHYLRVSRSIDAETYRPSTRIMMVASAAIVAMGIVALVWLF</sequence>
<dbReference type="OrthoDB" id="582337at2"/>
<keyword evidence="9" id="KW-1185">Reference proteome</keyword>
<feature type="transmembrane region" description="Helical" evidence="6">
    <location>
        <begin position="100"/>
        <end position="119"/>
    </location>
</feature>
<evidence type="ECO:0000256" key="4">
    <source>
        <dbReference type="ARBA" id="ARBA00022989"/>
    </source>
</evidence>
<evidence type="ECO:0000256" key="6">
    <source>
        <dbReference type="SAM" id="Phobius"/>
    </source>
</evidence>
<evidence type="ECO:0000256" key="2">
    <source>
        <dbReference type="ARBA" id="ARBA00022475"/>
    </source>
</evidence>
<evidence type="ECO:0000313" key="8">
    <source>
        <dbReference type="EMBL" id="GEP58184.1"/>
    </source>
</evidence>
<accession>A0A512NGV1</accession>
<reference evidence="8 9" key="1">
    <citation type="submission" date="2019-07" db="EMBL/GenBank/DDBJ databases">
        <title>Whole genome shotgun sequence of Reyranella soli NBRC 108950.</title>
        <authorList>
            <person name="Hosoyama A."/>
            <person name="Uohara A."/>
            <person name="Ohji S."/>
            <person name="Ichikawa N."/>
        </authorList>
    </citation>
    <scope>NUCLEOTIDE SEQUENCE [LARGE SCALE GENOMIC DNA]</scope>
    <source>
        <strain evidence="8 9">NBRC 108950</strain>
    </source>
</reference>
<dbReference type="InterPro" id="IPR052053">
    <property type="entry name" value="IM_YidH-like"/>
</dbReference>
<dbReference type="PANTHER" id="PTHR34187">
    <property type="entry name" value="FGR18P"/>
    <property type="match status" value="1"/>
</dbReference>
<keyword evidence="2" id="KW-1003">Cell membrane</keyword>
<dbReference type="GO" id="GO:0005886">
    <property type="term" value="C:plasma membrane"/>
    <property type="evidence" value="ECO:0007669"/>
    <property type="project" value="UniProtKB-SubCell"/>
</dbReference>
<keyword evidence="4 6" id="KW-1133">Transmembrane helix</keyword>
<proteinExistence type="predicted"/>
<name>A0A512NGV1_9HYPH</name>
<feature type="domain" description="DUF202" evidence="7">
    <location>
        <begin position="10"/>
        <end position="87"/>
    </location>
</feature>
<evidence type="ECO:0000256" key="5">
    <source>
        <dbReference type="ARBA" id="ARBA00023136"/>
    </source>
</evidence>
<evidence type="ECO:0000256" key="3">
    <source>
        <dbReference type="ARBA" id="ARBA00022692"/>
    </source>
</evidence>
<evidence type="ECO:0000259" key="7">
    <source>
        <dbReference type="Pfam" id="PF02656"/>
    </source>
</evidence>
<comment type="caution">
    <text evidence="8">The sequence shown here is derived from an EMBL/GenBank/DDBJ whole genome shotgun (WGS) entry which is preliminary data.</text>
</comment>
<dbReference type="Pfam" id="PF02656">
    <property type="entry name" value="DUF202"/>
    <property type="match status" value="1"/>
</dbReference>
<keyword evidence="3 6" id="KW-0812">Transmembrane</keyword>
<evidence type="ECO:0000256" key="1">
    <source>
        <dbReference type="ARBA" id="ARBA00004651"/>
    </source>
</evidence>
<dbReference type="InterPro" id="IPR003807">
    <property type="entry name" value="DUF202"/>
</dbReference>
<evidence type="ECO:0000313" key="9">
    <source>
        <dbReference type="Proteomes" id="UP000321058"/>
    </source>
</evidence>
<feature type="transmembrane region" description="Helical" evidence="6">
    <location>
        <begin position="60"/>
        <end position="80"/>
    </location>
</feature>
<dbReference type="RefSeq" id="WP_147153178.1">
    <property type="nucleotide sequence ID" value="NZ_BKAJ01000095.1"/>
</dbReference>
<organism evidence="8 9">
    <name type="scientific">Reyranella soli</name>
    <dbReference type="NCBI Taxonomy" id="1230389"/>
    <lineage>
        <taxon>Bacteria</taxon>
        <taxon>Pseudomonadati</taxon>
        <taxon>Pseudomonadota</taxon>
        <taxon>Alphaproteobacteria</taxon>
        <taxon>Hyphomicrobiales</taxon>
        <taxon>Reyranellaceae</taxon>
        <taxon>Reyranella</taxon>
    </lineage>
</organism>
<comment type="subcellular location">
    <subcellularLocation>
        <location evidence="1">Cell membrane</location>
        <topology evidence="1">Multi-pass membrane protein</topology>
    </subcellularLocation>
</comment>
<dbReference type="Proteomes" id="UP000321058">
    <property type="component" value="Unassembled WGS sequence"/>
</dbReference>
<protein>
    <submittedName>
        <fullName evidence="8">Membrane protein</fullName>
    </submittedName>
</protein>
<feature type="transmembrane region" description="Helical" evidence="6">
    <location>
        <begin position="20"/>
        <end position="39"/>
    </location>
</feature>
<dbReference type="EMBL" id="BKAJ01000095">
    <property type="protein sequence ID" value="GEP58184.1"/>
    <property type="molecule type" value="Genomic_DNA"/>
</dbReference>
<gene>
    <name evidence="8" type="ORF">RSO01_53500</name>
</gene>
<keyword evidence="5 6" id="KW-0472">Membrane</keyword>
<dbReference type="PANTHER" id="PTHR34187:SF2">
    <property type="entry name" value="DUF202 DOMAIN-CONTAINING PROTEIN"/>
    <property type="match status" value="1"/>
</dbReference>
<dbReference type="AlphaFoldDB" id="A0A512NGV1"/>